<organism evidence="2 3">
    <name type="scientific">Trichuris muris</name>
    <name type="common">Mouse whipworm</name>
    <dbReference type="NCBI Taxonomy" id="70415"/>
    <lineage>
        <taxon>Eukaryota</taxon>
        <taxon>Metazoa</taxon>
        <taxon>Ecdysozoa</taxon>
        <taxon>Nematoda</taxon>
        <taxon>Enoplea</taxon>
        <taxon>Dorylaimia</taxon>
        <taxon>Trichinellida</taxon>
        <taxon>Trichuridae</taxon>
        <taxon>Trichuris</taxon>
    </lineage>
</organism>
<dbReference type="PROSITE" id="PS50526">
    <property type="entry name" value="RDRP_SSRNA_NEG_NONSEG"/>
    <property type="match status" value="1"/>
</dbReference>
<dbReference type="WBParaSite" id="TMUE_2000007272.1">
    <property type="protein sequence ID" value="TMUE_2000007272.1"/>
    <property type="gene ID" value="WBGene00290650"/>
</dbReference>
<dbReference type="GO" id="GO:0004482">
    <property type="term" value="F:mRNA 5'-cap (guanine-N7-)-methyltransferase activity"/>
    <property type="evidence" value="ECO:0007669"/>
    <property type="project" value="InterPro"/>
</dbReference>
<evidence type="ECO:0000259" key="1">
    <source>
        <dbReference type="PROSITE" id="PS50526"/>
    </source>
</evidence>
<evidence type="ECO:0000313" key="2">
    <source>
        <dbReference type="Proteomes" id="UP000046395"/>
    </source>
</evidence>
<dbReference type="InterPro" id="IPR014023">
    <property type="entry name" value="Mononeg_RNA_pol_cat"/>
</dbReference>
<keyword evidence="2" id="KW-1185">Reference proteome</keyword>
<dbReference type="Pfam" id="PF00946">
    <property type="entry name" value="Mononeg_RNA_pol"/>
    <property type="match status" value="2"/>
</dbReference>
<dbReference type="Proteomes" id="UP000046395">
    <property type="component" value="Unassembled WGS sequence"/>
</dbReference>
<dbReference type="GO" id="GO:0003968">
    <property type="term" value="F:RNA-directed RNA polymerase activity"/>
    <property type="evidence" value="ECO:0007669"/>
    <property type="project" value="InterPro"/>
</dbReference>
<name>A0A5S6QK51_TRIMR</name>
<reference evidence="3" key="1">
    <citation type="submission" date="2019-12" db="UniProtKB">
        <authorList>
            <consortium name="WormBaseParasite"/>
        </authorList>
    </citation>
    <scope>IDENTIFICATION</scope>
</reference>
<accession>A0A5S6QK51</accession>
<feature type="domain" description="RdRp catalytic" evidence="1">
    <location>
        <begin position="100"/>
        <end position="269"/>
    </location>
</feature>
<dbReference type="AlphaFoldDB" id="A0A5S6QK51"/>
<evidence type="ECO:0000313" key="3">
    <source>
        <dbReference type="WBParaSite" id="TMUE_2000007272.1"/>
    </source>
</evidence>
<dbReference type="GO" id="GO:0005524">
    <property type="term" value="F:ATP binding"/>
    <property type="evidence" value="ECO:0007669"/>
    <property type="project" value="InterPro"/>
</dbReference>
<proteinExistence type="predicted"/>
<protein>
    <submittedName>
        <fullName evidence="3">RdRp catalytic domain-containing protein</fullName>
    </submittedName>
</protein>
<sequence length="269" mass="30734">MDYDAVLCLCDVLEQRYLIAWEDLEVVLEWVDSHLRLMVNEAINIIKMYEPLCTAMMLKKDKNPLLNSDYIEQRLSDYRVSGGSARVHSKERELKIEPRLYVMMVLEMHLYYCITEMNLAETIFKYLPQRTMTSSEADLTTRLLLITGQTTTKQRRSMFYLVSRLCPPGGVSRDNRSNPPASDTVWYDDESGKEGIRQKGWTMITISTLIYVGLITGTPSIITGQGDNQVIIASFPVTGSLTPEEYVNDCGSILKQRVNQYMNILISTS</sequence>